<dbReference type="AlphaFoldDB" id="A0A8J3KMV9"/>
<reference evidence="1 2" key="1">
    <citation type="submission" date="2021-01" db="EMBL/GenBank/DDBJ databases">
        <title>Whole genome shotgun sequence of Catellatospora coxensis NBRC 107359.</title>
        <authorList>
            <person name="Komaki H."/>
            <person name="Tamura T."/>
        </authorList>
    </citation>
    <scope>NUCLEOTIDE SEQUENCE [LARGE SCALE GENOMIC DNA]</scope>
    <source>
        <strain evidence="1 2">NBRC 107359</strain>
    </source>
</reference>
<evidence type="ECO:0000313" key="1">
    <source>
        <dbReference type="EMBL" id="GIG03980.1"/>
    </source>
</evidence>
<dbReference type="RefSeq" id="WP_203688433.1">
    <property type="nucleotide sequence ID" value="NZ_BAAALC010000037.1"/>
</dbReference>
<gene>
    <name evidence="1" type="ORF">Cco03nite_06800</name>
</gene>
<evidence type="ECO:0000313" key="2">
    <source>
        <dbReference type="Proteomes" id="UP000630887"/>
    </source>
</evidence>
<dbReference type="EMBL" id="BONI01000004">
    <property type="protein sequence ID" value="GIG03980.1"/>
    <property type="molecule type" value="Genomic_DNA"/>
</dbReference>
<sequence>MLTRRFGDLDLGFIYSEHIHPPVGFRALAGVVQGPDWIMCVRDATGGDIVEPPTRLTDPLPLWQPVDPVPPQGYRALSRVPGFPPVDKNQVACIREDYCHAADFIKGHVTLEPYESGDKVFLLPPHNQTITRPPYVLALPIEAEMGELPATPTLTSRERPEFDTEWQMYRSMVVPFPAVRDAGRDTAWRVANSPFYKVELWRRYDLVAFLDNQTTVEQSVGDTYTTGVSRTVTDTFSIDTTITVSSEAGIDIKGINIKGSVSVAVTLGYSHAVAVTQLESRAVNRTIKVPADHAGAIFVENHRLVVRRADGSVVPGGELIFVANESFIAVQYPPAANGETRLDFTDDAVPVLADA</sequence>
<proteinExistence type="predicted"/>
<protein>
    <submittedName>
        <fullName evidence="1">Uncharacterized protein</fullName>
    </submittedName>
</protein>
<comment type="caution">
    <text evidence="1">The sequence shown here is derived from an EMBL/GenBank/DDBJ whole genome shotgun (WGS) entry which is preliminary data.</text>
</comment>
<organism evidence="1 2">
    <name type="scientific">Catellatospora coxensis</name>
    <dbReference type="NCBI Taxonomy" id="310354"/>
    <lineage>
        <taxon>Bacteria</taxon>
        <taxon>Bacillati</taxon>
        <taxon>Actinomycetota</taxon>
        <taxon>Actinomycetes</taxon>
        <taxon>Micromonosporales</taxon>
        <taxon>Micromonosporaceae</taxon>
        <taxon>Catellatospora</taxon>
    </lineage>
</organism>
<keyword evidence="2" id="KW-1185">Reference proteome</keyword>
<dbReference type="Gene3D" id="2.170.15.10">
    <property type="entry name" value="Proaerolysin, chain A, domain 3"/>
    <property type="match status" value="1"/>
</dbReference>
<dbReference type="Proteomes" id="UP000630887">
    <property type="component" value="Unassembled WGS sequence"/>
</dbReference>
<name>A0A8J3KMV9_9ACTN</name>
<accession>A0A8J3KMV9</accession>
<dbReference type="SUPFAM" id="SSF56973">
    <property type="entry name" value="Aerolisin/ETX pore-forming domain"/>
    <property type="match status" value="1"/>
</dbReference>